<dbReference type="Pfam" id="PF20332">
    <property type="entry name" value="DUF6627"/>
    <property type="match status" value="1"/>
</dbReference>
<organism evidence="2 3">
    <name type="scientific">Steroidobacter denitrificans</name>
    <dbReference type="NCBI Taxonomy" id="465721"/>
    <lineage>
        <taxon>Bacteria</taxon>
        <taxon>Pseudomonadati</taxon>
        <taxon>Pseudomonadota</taxon>
        <taxon>Gammaproteobacteria</taxon>
        <taxon>Steroidobacterales</taxon>
        <taxon>Steroidobacteraceae</taxon>
        <taxon>Steroidobacter</taxon>
    </lineage>
</organism>
<keyword evidence="1" id="KW-0812">Transmembrane</keyword>
<protein>
    <submittedName>
        <fullName evidence="2">Uncharacterized protein</fullName>
    </submittedName>
</protein>
<proteinExistence type="predicted"/>
<dbReference type="EMBL" id="CP011971">
    <property type="protein sequence ID" value="AMN46965.1"/>
    <property type="molecule type" value="Genomic_DNA"/>
</dbReference>
<keyword evidence="3" id="KW-1185">Reference proteome</keyword>
<feature type="transmembrane region" description="Helical" evidence="1">
    <location>
        <begin position="88"/>
        <end position="111"/>
    </location>
</feature>
<gene>
    <name evidence="2" type="ORF">ACG33_07615</name>
</gene>
<dbReference type="InterPro" id="IPR046735">
    <property type="entry name" value="PA2779-like"/>
</dbReference>
<dbReference type="KEGG" id="sdf:ACG33_07615"/>
<accession>A0A127FBJ0</accession>
<dbReference type="NCBIfam" id="NF033919">
    <property type="entry name" value="PA2779_fam"/>
    <property type="match status" value="1"/>
</dbReference>
<evidence type="ECO:0000313" key="2">
    <source>
        <dbReference type="EMBL" id="AMN46965.1"/>
    </source>
</evidence>
<keyword evidence="1" id="KW-0472">Membrane</keyword>
<dbReference type="Proteomes" id="UP000070250">
    <property type="component" value="Chromosome"/>
</dbReference>
<keyword evidence="1" id="KW-1133">Transmembrane helix</keyword>
<sequence length="115" mass="12369">MIVSLLGLGSPMTVQAEILGTLAGLESTRRGADLERIGNVLAREQVREQMQALGVNQAQIETRLAGLTDAELRTLAERMDNMPAGAGLFELIGVVFVVLLILELVGVIDIFKKIP</sequence>
<dbReference type="AlphaFoldDB" id="A0A127FBJ0"/>
<dbReference type="STRING" id="465721.ACG33_07615"/>
<name>A0A127FBJ0_STEDE</name>
<evidence type="ECO:0000256" key="1">
    <source>
        <dbReference type="SAM" id="Phobius"/>
    </source>
</evidence>
<evidence type="ECO:0000313" key="3">
    <source>
        <dbReference type="Proteomes" id="UP000070250"/>
    </source>
</evidence>
<reference evidence="2 3" key="1">
    <citation type="submission" date="2015-06" db="EMBL/GenBank/DDBJ databases">
        <title>A Comprehensive Approach to Explore the Metabolic and Phylogenetic Diversity of Bacterial Steroid Degradation in the Environment: Testosterone as an Example.</title>
        <authorList>
            <person name="Yang F.-C."/>
            <person name="Chen Y.-L."/>
            <person name="Yu C.-P."/>
            <person name="Tang S.-L."/>
            <person name="Wang P.-H."/>
            <person name="Ismail W."/>
            <person name="Wang C.-H."/>
            <person name="Yang C.-Y."/>
            <person name="Chiang Y.-R."/>
        </authorList>
    </citation>
    <scope>NUCLEOTIDE SEQUENCE [LARGE SCALE GENOMIC DNA]</scope>
    <source>
        <strain evidence="2 3">DSM 18526</strain>
    </source>
</reference>